<dbReference type="SUPFAM" id="SSF54909">
    <property type="entry name" value="Dimeric alpha+beta barrel"/>
    <property type="match status" value="1"/>
</dbReference>
<evidence type="ECO:0008006" key="3">
    <source>
        <dbReference type="Google" id="ProtNLM"/>
    </source>
</evidence>
<protein>
    <recommendedName>
        <fullName evidence="3">Mono-oxygenase ydhR</fullName>
    </recommendedName>
</protein>
<dbReference type="Proteomes" id="UP000542353">
    <property type="component" value="Unassembled WGS sequence"/>
</dbReference>
<evidence type="ECO:0000313" key="2">
    <source>
        <dbReference type="Proteomes" id="UP000542353"/>
    </source>
</evidence>
<gene>
    <name evidence="1" type="ORF">HNR60_001624</name>
</gene>
<organism evidence="1 2">
    <name type="scientific">Rhodopseudomonas rhenobacensis</name>
    <dbReference type="NCBI Taxonomy" id="87461"/>
    <lineage>
        <taxon>Bacteria</taxon>
        <taxon>Pseudomonadati</taxon>
        <taxon>Pseudomonadota</taxon>
        <taxon>Alphaproteobacteria</taxon>
        <taxon>Hyphomicrobiales</taxon>
        <taxon>Nitrobacteraceae</taxon>
        <taxon>Rhodopseudomonas</taxon>
    </lineage>
</organism>
<name>A0A7W7Z319_9BRAD</name>
<proteinExistence type="predicted"/>
<comment type="caution">
    <text evidence="1">The sequence shown here is derived from an EMBL/GenBank/DDBJ whole genome shotgun (WGS) entry which is preliminary data.</text>
</comment>
<dbReference type="Gene3D" id="3.30.70.100">
    <property type="match status" value="1"/>
</dbReference>
<accession>A0A7W7Z319</accession>
<keyword evidence="2" id="KW-1185">Reference proteome</keyword>
<dbReference type="EMBL" id="JACHIH010000007">
    <property type="protein sequence ID" value="MBB5046875.1"/>
    <property type="molecule type" value="Genomic_DNA"/>
</dbReference>
<dbReference type="RefSeq" id="WP_184256194.1">
    <property type="nucleotide sequence ID" value="NZ_JACHIH010000007.1"/>
</dbReference>
<reference evidence="1 2" key="1">
    <citation type="submission" date="2020-08" db="EMBL/GenBank/DDBJ databases">
        <title>Genomic Encyclopedia of Type Strains, Phase IV (KMG-IV): sequencing the most valuable type-strain genomes for metagenomic binning, comparative biology and taxonomic classification.</title>
        <authorList>
            <person name="Goeker M."/>
        </authorList>
    </citation>
    <scope>NUCLEOTIDE SEQUENCE [LARGE SCALE GENOMIC DNA]</scope>
    <source>
        <strain evidence="1 2">DSM 12706</strain>
    </source>
</reference>
<dbReference type="InterPro" id="IPR011008">
    <property type="entry name" value="Dimeric_a/b-barrel"/>
</dbReference>
<evidence type="ECO:0000313" key="1">
    <source>
        <dbReference type="EMBL" id="MBB5046875.1"/>
    </source>
</evidence>
<dbReference type="AlphaFoldDB" id="A0A7W7Z319"/>
<sequence>MITAIVRYRLPAHIDRAACRDHFETIAPGFQSVQGLLSKHFIWSERGVAGGVYQWASLADAEAFYSGPWRDGIIQRYGTAPEIEFFTVFAKTDNEAGTVTVIEPAPAGATSVAD</sequence>